<evidence type="ECO:0000256" key="1">
    <source>
        <dbReference type="SAM" id="Phobius"/>
    </source>
</evidence>
<protein>
    <submittedName>
        <fullName evidence="2">Putative membrane protein</fullName>
    </submittedName>
</protein>
<reference evidence="2" key="1">
    <citation type="journal article" date="2019" name="Int. J. Food Microbiol.">
        <title>Developing a novel molecular serotyping system based on capsular polysaccharide synthesis gene clusters of Vibrio parahaemolyticus.</title>
        <authorList>
            <person name="Pang Y."/>
            <person name="Guo X."/>
            <person name="Tian X."/>
            <person name="Liu F."/>
            <person name="Wang L."/>
            <person name="Wu J."/>
            <person name="Zhang S."/>
            <person name="Li S."/>
            <person name="Liu B."/>
        </authorList>
    </citation>
    <scope>NUCLEOTIDE SEQUENCE</scope>
    <source>
        <strain evidence="2">G3557</strain>
    </source>
</reference>
<dbReference type="AlphaFoldDB" id="A0A5P5X5C6"/>
<feature type="transmembrane region" description="Helical" evidence="1">
    <location>
        <begin position="114"/>
        <end position="130"/>
    </location>
</feature>
<feature type="transmembrane region" description="Helical" evidence="1">
    <location>
        <begin position="295"/>
        <end position="318"/>
    </location>
</feature>
<accession>A0A5P5X5C6</accession>
<feature type="transmembrane region" description="Helical" evidence="1">
    <location>
        <begin position="160"/>
        <end position="181"/>
    </location>
</feature>
<organism evidence="2">
    <name type="scientific">Vibrio parahaemolyticus</name>
    <dbReference type="NCBI Taxonomy" id="670"/>
    <lineage>
        <taxon>Bacteria</taxon>
        <taxon>Pseudomonadati</taxon>
        <taxon>Pseudomonadota</taxon>
        <taxon>Gammaproteobacteria</taxon>
        <taxon>Vibrionales</taxon>
        <taxon>Vibrionaceae</taxon>
        <taxon>Vibrio</taxon>
    </lineage>
</organism>
<dbReference type="InterPro" id="IPR049458">
    <property type="entry name" value="EpsG-like"/>
</dbReference>
<dbReference type="Pfam" id="PF14897">
    <property type="entry name" value="EpsG"/>
    <property type="match status" value="1"/>
</dbReference>
<feature type="transmembrane region" description="Helical" evidence="1">
    <location>
        <begin position="30"/>
        <end position="47"/>
    </location>
</feature>
<keyword evidence="1" id="KW-1133">Transmembrane helix</keyword>
<feature type="transmembrane region" description="Helical" evidence="1">
    <location>
        <begin position="271"/>
        <end position="289"/>
    </location>
</feature>
<feature type="transmembrane region" description="Helical" evidence="1">
    <location>
        <begin position="325"/>
        <end position="343"/>
    </location>
</feature>
<evidence type="ECO:0000313" key="2">
    <source>
        <dbReference type="EMBL" id="QFF90454.1"/>
    </source>
</evidence>
<feature type="transmembrane region" description="Helical" evidence="1">
    <location>
        <begin position="137"/>
        <end position="154"/>
    </location>
</feature>
<gene>
    <name evidence="2" type="primary">wzy</name>
</gene>
<keyword evidence="1" id="KW-0472">Membrane</keyword>
<feature type="transmembrane region" description="Helical" evidence="1">
    <location>
        <begin position="239"/>
        <end position="259"/>
    </location>
</feature>
<name>A0A5P5X5C6_VIBPH</name>
<feature type="transmembrane region" description="Helical" evidence="1">
    <location>
        <begin position="193"/>
        <end position="219"/>
    </location>
</feature>
<keyword evidence="1" id="KW-0812">Transmembrane</keyword>
<feature type="transmembrane region" description="Helical" evidence="1">
    <location>
        <begin position="90"/>
        <end position="108"/>
    </location>
</feature>
<proteinExistence type="predicted"/>
<sequence length="357" mass="42019">MIYYIVFLIIFLIAILDVLKKSEYIKIAQLLLFSFVLVIFSGLRFNVGWDFDNYKMIFEERGNLQSIYEMKMEPGYLLLNTLSKEISDNYTLLFFIVALLSISLKLIFIRKYSPYFALSLLYYFALYFLAKEMGQIRQALAVSLLLISTIYIIKEQWTKFFILVCLATSIHISSIVFFAAYPIAKMRINKRRFLFFIFIGIGLSLINFNQILIFFLDLLPSSFPLKMRALYYFDNEKETGRIGLTFGIVWKLLIFVFIYTRYEYLKMKYKYFEPLFNIYLLGSVVFFSLNSSRIFAGRLTESFMVLEIIIVPIVIHSLKKLSFKLLAISMVALYCLLKLSQFASDPQYVNYKSLIFT</sequence>
<dbReference type="EMBL" id="MK473647">
    <property type="protein sequence ID" value="QFF90454.1"/>
    <property type="molecule type" value="Genomic_DNA"/>
</dbReference>